<dbReference type="InterPro" id="IPR036915">
    <property type="entry name" value="Cyclin-like_sf"/>
</dbReference>
<feature type="domain" description="Cyclin N-terminal" evidence="1">
    <location>
        <begin position="57"/>
        <end position="178"/>
    </location>
</feature>
<sequence>MNGLAAVTTLTDEQLAQPSSQLWIQYATQVVSTIGPQNATGCSSQGPASRPGDSLPDLVSFARHLVTTCQVSTATLLHALVYLKRLRDTLPVGALSRPGSSHRIFVAALLLASKYADDVQALTPRTIANILMHWQPLHTAWSRIALGGLSAQASVWWAFPKEIARIERAFLRLLKFELHVTPEDLAALTTT</sequence>
<dbReference type="Pfam" id="PF00134">
    <property type="entry name" value="Cyclin_N"/>
    <property type="match status" value="1"/>
</dbReference>
<proteinExistence type="predicted"/>
<evidence type="ECO:0000313" key="3">
    <source>
        <dbReference type="Proteomes" id="UP001151582"/>
    </source>
</evidence>
<keyword evidence="3" id="KW-1185">Reference proteome</keyword>
<dbReference type="GO" id="GO:0019901">
    <property type="term" value="F:protein kinase binding"/>
    <property type="evidence" value="ECO:0007669"/>
    <property type="project" value="InterPro"/>
</dbReference>
<dbReference type="Proteomes" id="UP001151582">
    <property type="component" value="Unassembled WGS sequence"/>
</dbReference>
<dbReference type="GO" id="GO:0000307">
    <property type="term" value="C:cyclin-dependent protein kinase holoenzyme complex"/>
    <property type="evidence" value="ECO:0007669"/>
    <property type="project" value="TreeGrafter"/>
</dbReference>
<dbReference type="OrthoDB" id="10250320at2759"/>
<dbReference type="SUPFAM" id="SSF47954">
    <property type="entry name" value="Cyclin-like"/>
    <property type="match status" value="1"/>
</dbReference>
<dbReference type="GO" id="GO:0005634">
    <property type="term" value="C:nucleus"/>
    <property type="evidence" value="ECO:0007669"/>
    <property type="project" value="TreeGrafter"/>
</dbReference>
<reference evidence="2" key="1">
    <citation type="submission" date="2022-07" db="EMBL/GenBank/DDBJ databases">
        <title>Phylogenomic reconstructions and comparative analyses of Kickxellomycotina fungi.</title>
        <authorList>
            <person name="Reynolds N.K."/>
            <person name="Stajich J.E."/>
            <person name="Barry K."/>
            <person name="Grigoriev I.V."/>
            <person name="Crous P."/>
            <person name="Smith M.E."/>
        </authorList>
    </citation>
    <scope>NUCLEOTIDE SEQUENCE</scope>
    <source>
        <strain evidence="2">RSA 567</strain>
    </source>
</reference>
<evidence type="ECO:0000313" key="2">
    <source>
        <dbReference type="EMBL" id="KAJ1972394.1"/>
    </source>
</evidence>
<dbReference type="Gene3D" id="1.10.472.10">
    <property type="entry name" value="Cyclin-like"/>
    <property type="match status" value="1"/>
</dbReference>
<dbReference type="AlphaFoldDB" id="A0A9W8B2Y4"/>
<organism evidence="2 3">
    <name type="scientific">Dimargaris verticillata</name>
    <dbReference type="NCBI Taxonomy" id="2761393"/>
    <lineage>
        <taxon>Eukaryota</taxon>
        <taxon>Fungi</taxon>
        <taxon>Fungi incertae sedis</taxon>
        <taxon>Zoopagomycota</taxon>
        <taxon>Kickxellomycotina</taxon>
        <taxon>Dimargaritomycetes</taxon>
        <taxon>Dimargaritales</taxon>
        <taxon>Dimargaritaceae</taxon>
        <taxon>Dimargaris</taxon>
    </lineage>
</organism>
<dbReference type="PANTHER" id="PTHR15615">
    <property type="match status" value="1"/>
</dbReference>
<gene>
    <name evidence="2" type="ORF">H4R34_005423</name>
</gene>
<dbReference type="InterPro" id="IPR006671">
    <property type="entry name" value="Cyclin_N"/>
</dbReference>
<comment type="caution">
    <text evidence="2">The sequence shown here is derived from an EMBL/GenBank/DDBJ whole genome shotgun (WGS) entry which is preliminary data.</text>
</comment>
<dbReference type="GO" id="GO:0016538">
    <property type="term" value="F:cyclin-dependent protein serine/threonine kinase regulator activity"/>
    <property type="evidence" value="ECO:0007669"/>
    <property type="project" value="TreeGrafter"/>
</dbReference>
<dbReference type="InterPro" id="IPR013922">
    <property type="entry name" value="Cyclin_PHO80-like"/>
</dbReference>
<evidence type="ECO:0000259" key="1">
    <source>
        <dbReference type="Pfam" id="PF00134"/>
    </source>
</evidence>
<protein>
    <recommendedName>
        <fullName evidence="1">Cyclin N-terminal domain-containing protein</fullName>
    </recommendedName>
</protein>
<dbReference type="EMBL" id="JANBQB010001068">
    <property type="protein sequence ID" value="KAJ1972394.1"/>
    <property type="molecule type" value="Genomic_DNA"/>
</dbReference>
<dbReference type="CDD" id="cd20557">
    <property type="entry name" value="CYCLIN_ScPCL1-like"/>
    <property type="match status" value="1"/>
</dbReference>
<dbReference type="PANTHER" id="PTHR15615:SF10">
    <property type="entry name" value="PHO85 CYCLIN-2-RELATED"/>
    <property type="match status" value="1"/>
</dbReference>
<name>A0A9W8B2Y4_9FUNG</name>
<accession>A0A9W8B2Y4</accession>